<dbReference type="Gene3D" id="3.90.550.10">
    <property type="entry name" value="Spore Coat Polysaccharide Biosynthesis Protein SpsA, Chain A"/>
    <property type="match status" value="1"/>
</dbReference>
<feature type="compositionally biased region" description="Pro residues" evidence="2">
    <location>
        <begin position="250"/>
        <end position="274"/>
    </location>
</feature>
<proteinExistence type="predicted"/>
<keyword evidence="1" id="KW-0175">Coiled coil</keyword>
<evidence type="ECO:0000256" key="1">
    <source>
        <dbReference type="SAM" id="Coils"/>
    </source>
</evidence>
<dbReference type="InterPro" id="IPR001173">
    <property type="entry name" value="Glyco_trans_2-like"/>
</dbReference>
<dbReference type="PANTHER" id="PTHR43685">
    <property type="entry name" value="GLYCOSYLTRANSFERASE"/>
    <property type="match status" value="1"/>
</dbReference>
<dbReference type="InterPro" id="IPR050834">
    <property type="entry name" value="Glycosyltransf_2"/>
</dbReference>
<comment type="caution">
    <text evidence="4">The sequence shown here is derived from an EMBL/GenBank/DDBJ whole genome shotgun (WGS) entry which is preliminary data.</text>
</comment>
<keyword evidence="5" id="KW-1185">Reference proteome</keyword>
<evidence type="ECO:0000256" key="2">
    <source>
        <dbReference type="SAM" id="MobiDB-lite"/>
    </source>
</evidence>
<organism evidence="4 5">
    <name type="scientific">Gluconacetobacter aggeris</name>
    <dbReference type="NCBI Taxonomy" id="1286186"/>
    <lineage>
        <taxon>Bacteria</taxon>
        <taxon>Pseudomonadati</taxon>
        <taxon>Pseudomonadota</taxon>
        <taxon>Alphaproteobacteria</taxon>
        <taxon>Acetobacterales</taxon>
        <taxon>Acetobacteraceae</taxon>
        <taxon>Gluconacetobacter</taxon>
    </lineage>
</organism>
<dbReference type="EMBL" id="JABEQD010000008">
    <property type="protein sequence ID" value="MBB2169091.1"/>
    <property type="molecule type" value="Genomic_DNA"/>
</dbReference>
<dbReference type="Proteomes" id="UP000559860">
    <property type="component" value="Unassembled WGS sequence"/>
</dbReference>
<keyword evidence="4" id="KW-0808">Transferase</keyword>
<dbReference type="Pfam" id="PF00535">
    <property type="entry name" value="Glycos_transf_2"/>
    <property type="match status" value="1"/>
</dbReference>
<evidence type="ECO:0000313" key="5">
    <source>
        <dbReference type="Proteomes" id="UP000559860"/>
    </source>
</evidence>
<protein>
    <submittedName>
        <fullName evidence="4">Glycosyltransferase</fullName>
    </submittedName>
</protein>
<feature type="coiled-coil region" evidence="1">
    <location>
        <begin position="216"/>
        <end position="243"/>
    </location>
</feature>
<feature type="region of interest" description="Disordered" evidence="2">
    <location>
        <begin position="247"/>
        <end position="275"/>
    </location>
</feature>
<feature type="domain" description="Glycosyltransferase 2-like" evidence="3">
    <location>
        <begin position="714"/>
        <end position="839"/>
    </location>
</feature>
<dbReference type="AlphaFoldDB" id="A0A7W4NWP9"/>
<dbReference type="Gene3D" id="3.40.50.2000">
    <property type="entry name" value="Glycogen Phosphorylase B"/>
    <property type="match status" value="1"/>
</dbReference>
<evidence type="ECO:0000259" key="3">
    <source>
        <dbReference type="Pfam" id="PF00535"/>
    </source>
</evidence>
<dbReference type="RefSeq" id="WP_182986620.1">
    <property type="nucleotide sequence ID" value="NZ_JABEQD010000008.1"/>
</dbReference>
<sequence length="953" mass="102980">MDADDWLPMAHTLPDAPGLLGCDALDPYFLTPPDLDPDPAITMVLPFLAWVVTLARPHSIGLAPGRPALHALLTAQAQRLRLTLSVHAMTDRPCPGTCDLLWVALPPADIGDQTPEHLAPLLSPHGALLLYGLDRATDGHAAWSRWLAEIPHATMPLGRGLILALPGAFPGALPGPGAPLAGLCDALNRAQGDSVAANLASRFAAIGTHWATRRALADARAELAETRASLSRARLDAMELRLERNRHVPPADPPAAPSPDAPTPATSAPPPTPTPALRARLARLARRLARPQPIPAETPPPEPARARRPIRTVLFISGEPATPGTIYRVDRNAAACRAAGYQAESRDCAAVGPDDILWADLIVLWRVEYSGHVDTLIRMARARGALLAFDADDIVFKPELARGDLIDGIRTSPAPVARIERMYADMQRTLRQCDLAIATTETLGDRMRPYTPLTAIVPNIHDQDTLERSRRAARRRAATPSDGLVRIGYATGSRTHQRDFARALPGLLAVMARRPEVRLVLFREPGGGRPLLLTEEFPALRARASQIEWRDMVALDALPDELARLDISIAPLETGNPFCEAKSELKFFEAALAGTCTIASPTAPFRAAIRDGVTGLLADSDAEWEEALLRLVDDPSLRAHMARDALHTVLWEYGPQRQATLLGLTIAGLAGGQATAQAGALALACGTTRVRTVPAIPDSETLLHQDQLQDAAVTIVITTYQYADHVIEALESVRHQTLEPLDLIVVDDASTDDTAALVGGWMARHGTRFNRLLLLRARHNAGLGGARNIGMAAAETPYVMQLDADNRLLPDACARLLDTIRQADAGFAYPIIRRFGRADGVMGDIPWHPGRLVGGNVVDAMAMVAKWAWAAAGGYYVSRDAMGWEDYDLWCSLAERGIAGAHVPEILAEYRVHDAAMTDGVTERAAHKQRVVALLRARHPWIRLTAPEARSRA</sequence>
<dbReference type="InterPro" id="IPR029044">
    <property type="entry name" value="Nucleotide-diphossugar_trans"/>
</dbReference>
<dbReference type="CDD" id="cd00761">
    <property type="entry name" value="Glyco_tranf_GTA_type"/>
    <property type="match status" value="1"/>
</dbReference>
<name>A0A7W4NWP9_9PROT</name>
<dbReference type="GO" id="GO:0016740">
    <property type="term" value="F:transferase activity"/>
    <property type="evidence" value="ECO:0007669"/>
    <property type="project" value="UniProtKB-KW"/>
</dbReference>
<gene>
    <name evidence="4" type="ORF">HLH36_12100</name>
</gene>
<reference evidence="4 5" key="1">
    <citation type="submission" date="2020-04" db="EMBL/GenBank/DDBJ databases">
        <title>Description of novel Gluconacetobacter.</title>
        <authorList>
            <person name="Sombolestani A."/>
        </authorList>
    </citation>
    <scope>NUCLEOTIDE SEQUENCE [LARGE SCALE GENOMIC DNA]</scope>
    <source>
        <strain evidence="4 5">LMG 27801</strain>
    </source>
</reference>
<evidence type="ECO:0000313" key="4">
    <source>
        <dbReference type="EMBL" id="MBB2169091.1"/>
    </source>
</evidence>
<dbReference type="Pfam" id="PF13692">
    <property type="entry name" value="Glyco_trans_1_4"/>
    <property type="match status" value="1"/>
</dbReference>
<dbReference type="SUPFAM" id="SSF53756">
    <property type="entry name" value="UDP-Glycosyltransferase/glycogen phosphorylase"/>
    <property type="match status" value="1"/>
</dbReference>
<dbReference type="PANTHER" id="PTHR43685:SF2">
    <property type="entry name" value="GLYCOSYLTRANSFERASE 2-LIKE DOMAIN-CONTAINING PROTEIN"/>
    <property type="match status" value="1"/>
</dbReference>
<dbReference type="SUPFAM" id="SSF53448">
    <property type="entry name" value="Nucleotide-diphospho-sugar transferases"/>
    <property type="match status" value="1"/>
</dbReference>
<accession>A0A7W4NWP9</accession>